<sequence>MDVVEVEGQELRPDELGEGSGWCEIKRNNKNQADSAVESAKTQQQGHQQTAATSTTGISTVADKAAKYKRKNARHVRQNAMASRMPDLQTDDYRVVVRPRGGFNVSDYKTDRIYCCLRSAAGIGREAAEEDNICLNVKQNVAVLSTPSEDRAYKYGAISKLRIGEREYEASAYRAAPENTSKGLVRGISKDENPADIVRSLVTQRNPSVLHAKRMGNTDNVIVLFDGFYVPRYVYYGAMLVRCTLYKKQIDQPASGTSVRAEVSPMRQRSPHGRPQRCQWERRIREEEAAAAEAYGNGYNSSCSSSSSAGYYYASRDRHLGNGKRRRSASRGASGGAGKSCSRSRARSGARSRTGSRNSRPRSKSTMPGGAGPGAADHVNQGDNSHYGSSRNWHQQQQQLHCNRNGQQVSWAAVAATPGGGGVAGRPGGVAVGGGGGPGPGRVGGGEIERAIQERLGPLESTINELRRENALLREEISKLQGAATQPQQQQKRQMVLTPPPPPPLPPLPIQPVPAEVAAADGGSVETTDEPEDRPWNCRGYRRKRGNLQQFVRCREKKPDVTVKLAGYKAIDAAGTIEGQRKRRGRAVATGAASACVVAGAASSSAAGRRRACSAQPYTDGISKEKG</sequence>
<gene>
    <name evidence="1" type="ORF">HPB47_004387</name>
</gene>
<comment type="caution">
    <text evidence="1">The sequence shown here is derived from an EMBL/GenBank/DDBJ whole genome shotgun (WGS) entry which is preliminary data.</text>
</comment>
<reference evidence="1 2" key="1">
    <citation type="journal article" date="2020" name="Cell">
        <title>Large-Scale Comparative Analyses of Tick Genomes Elucidate Their Genetic Diversity and Vector Capacities.</title>
        <authorList>
            <consortium name="Tick Genome and Microbiome Consortium (TIGMIC)"/>
            <person name="Jia N."/>
            <person name="Wang J."/>
            <person name="Shi W."/>
            <person name="Du L."/>
            <person name="Sun Y."/>
            <person name="Zhan W."/>
            <person name="Jiang J.F."/>
            <person name="Wang Q."/>
            <person name="Zhang B."/>
            <person name="Ji P."/>
            <person name="Bell-Sakyi L."/>
            <person name="Cui X.M."/>
            <person name="Yuan T.T."/>
            <person name="Jiang B.G."/>
            <person name="Yang W.F."/>
            <person name="Lam T.T."/>
            <person name="Chang Q.C."/>
            <person name="Ding S.J."/>
            <person name="Wang X.J."/>
            <person name="Zhu J.G."/>
            <person name="Ruan X.D."/>
            <person name="Zhao L."/>
            <person name="Wei J.T."/>
            <person name="Ye R.Z."/>
            <person name="Que T.C."/>
            <person name="Du C.H."/>
            <person name="Zhou Y.H."/>
            <person name="Cheng J.X."/>
            <person name="Dai P.F."/>
            <person name="Guo W.B."/>
            <person name="Han X.H."/>
            <person name="Huang E.J."/>
            <person name="Li L.F."/>
            <person name="Wei W."/>
            <person name="Gao Y.C."/>
            <person name="Liu J.Z."/>
            <person name="Shao H.Z."/>
            <person name="Wang X."/>
            <person name="Wang C.C."/>
            <person name="Yang T.C."/>
            <person name="Huo Q.B."/>
            <person name="Li W."/>
            <person name="Chen H.Y."/>
            <person name="Chen S.E."/>
            <person name="Zhou L.G."/>
            <person name="Ni X.B."/>
            <person name="Tian J.H."/>
            <person name="Sheng Y."/>
            <person name="Liu T."/>
            <person name="Pan Y.S."/>
            <person name="Xia L.Y."/>
            <person name="Li J."/>
            <person name="Zhao F."/>
            <person name="Cao W.C."/>
        </authorList>
    </citation>
    <scope>NUCLEOTIDE SEQUENCE [LARGE SCALE GENOMIC DNA]</scope>
    <source>
        <strain evidence="1">Iper-2018</strain>
    </source>
</reference>
<protein>
    <submittedName>
        <fullName evidence="1">Uncharacterized protein</fullName>
    </submittedName>
</protein>
<organism evidence="1 2">
    <name type="scientific">Ixodes persulcatus</name>
    <name type="common">Taiga tick</name>
    <dbReference type="NCBI Taxonomy" id="34615"/>
    <lineage>
        <taxon>Eukaryota</taxon>
        <taxon>Metazoa</taxon>
        <taxon>Ecdysozoa</taxon>
        <taxon>Arthropoda</taxon>
        <taxon>Chelicerata</taxon>
        <taxon>Arachnida</taxon>
        <taxon>Acari</taxon>
        <taxon>Parasitiformes</taxon>
        <taxon>Ixodida</taxon>
        <taxon>Ixodoidea</taxon>
        <taxon>Ixodidae</taxon>
        <taxon>Ixodinae</taxon>
        <taxon>Ixodes</taxon>
    </lineage>
</organism>
<dbReference type="Proteomes" id="UP000805193">
    <property type="component" value="Unassembled WGS sequence"/>
</dbReference>
<name>A0AC60PG32_IXOPE</name>
<evidence type="ECO:0000313" key="2">
    <source>
        <dbReference type="Proteomes" id="UP000805193"/>
    </source>
</evidence>
<dbReference type="EMBL" id="JABSTQ010010663">
    <property type="protein sequence ID" value="KAG0419095.1"/>
    <property type="molecule type" value="Genomic_DNA"/>
</dbReference>
<proteinExistence type="predicted"/>
<keyword evidence="2" id="KW-1185">Reference proteome</keyword>
<evidence type="ECO:0000313" key="1">
    <source>
        <dbReference type="EMBL" id="KAG0419095.1"/>
    </source>
</evidence>
<accession>A0AC60PG32</accession>